<organism evidence="1 2">
    <name type="scientific">Kitasatospora viridis</name>
    <dbReference type="NCBI Taxonomy" id="281105"/>
    <lineage>
        <taxon>Bacteria</taxon>
        <taxon>Bacillati</taxon>
        <taxon>Actinomycetota</taxon>
        <taxon>Actinomycetes</taxon>
        <taxon>Kitasatosporales</taxon>
        <taxon>Streptomycetaceae</taxon>
        <taxon>Kitasatospora</taxon>
    </lineage>
</organism>
<accession>A0A561TW10</accession>
<proteinExistence type="predicted"/>
<evidence type="ECO:0000313" key="2">
    <source>
        <dbReference type="Proteomes" id="UP000317940"/>
    </source>
</evidence>
<keyword evidence="2" id="KW-1185">Reference proteome</keyword>
<sequence>MTSPTRVAMPGQVRSLAAHHPAGPLYVTSYGTDVLETVLSAVDLSGAVLWQRTFPGTGRPQSRGSQHGVLWLARPGDGGPVLEGIGPDGETTSVVAPACDAGEEIGAFVVLDDGFCLAWAAASPFQRGDAPYREPRVARYARDGRCLWSAPISLGALSHTGVLETGVHTDWEVQPKQPWTPEEVDVDDWEPLLVSGDRAAASFVERRGGIGATFFLDLAGGGIVASTKPLPAGRKAIAGPAEFLIGSQGYGEFSTARYDRDGAQVARWNSHGAMLVDAAGAVRGPELENRLPSRSRFRVLTDTGALVDGPALTGYYTSYPALDSAGTAVFWRDGKLLAVDSSLTQHEYFATDDSRNVISRILLLDAGLVAFALDSELLLIQTPLRPLASGSWPCGDGNLHGNPVRSTG</sequence>
<dbReference type="AlphaFoldDB" id="A0A561TW10"/>
<dbReference type="Proteomes" id="UP000317940">
    <property type="component" value="Unassembled WGS sequence"/>
</dbReference>
<protein>
    <submittedName>
        <fullName evidence="1">Uncharacterized protein</fullName>
    </submittedName>
</protein>
<dbReference type="EMBL" id="VIWT01000002">
    <property type="protein sequence ID" value="TWF91300.1"/>
    <property type="molecule type" value="Genomic_DNA"/>
</dbReference>
<comment type="caution">
    <text evidence="1">The sequence shown here is derived from an EMBL/GenBank/DDBJ whole genome shotgun (WGS) entry which is preliminary data.</text>
</comment>
<reference evidence="1 2" key="1">
    <citation type="submission" date="2019-06" db="EMBL/GenBank/DDBJ databases">
        <title>Sequencing the genomes of 1000 actinobacteria strains.</title>
        <authorList>
            <person name="Klenk H.-P."/>
        </authorList>
    </citation>
    <scope>NUCLEOTIDE SEQUENCE [LARGE SCALE GENOMIC DNA]</scope>
    <source>
        <strain evidence="1 2">DSM 44826</strain>
    </source>
</reference>
<gene>
    <name evidence="1" type="ORF">FHX73_12412</name>
</gene>
<name>A0A561TW10_9ACTN</name>
<evidence type="ECO:0000313" key="1">
    <source>
        <dbReference type="EMBL" id="TWF91300.1"/>
    </source>
</evidence>
<dbReference type="RefSeq" id="WP_211786366.1">
    <property type="nucleotide sequence ID" value="NZ_BAAAMZ010000010.1"/>
</dbReference>